<dbReference type="InterPro" id="IPR019140">
    <property type="entry name" value="MCM_complex-bd"/>
</dbReference>
<reference evidence="3" key="1">
    <citation type="submission" date="2019-10" db="EMBL/GenBank/DDBJ databases">
        <authorList>
            <consortium name="DOE Joint Genome Institute"/>
            <person name="Kuo A."/>
            <person name="Miyauchi S."/>
            <person name="Kiss E."/>
            <person name="Drula E."/>
            <person name="Kohler A."/>
            <person name="Sanchez-Garcia M."/>
            <person name="Andreopoulos B."/>
            <person name="Barry K.W."/>
            <person name="Bonito G."/>
            <person name="Buee M."/>
            <person name="Carver A."/>
            <person name="Chen C."/>
            <person name="Cichocki N."/>
            <person name="Clum A."/>
            <person name="Culley D."/>
            <person name="Crous P.W."/>
            <person name="Fauchery L."/>
            <person name="Girlanda M."/>
            <person name="Hayes R."/>
            <person name="Keri Z."/>
            <person name="LaButti K."/>
            <person name="Lipzen A."/>
            <person name="Lombard V."/>
            <person name="Magnuson J."/>
            <person name="Maillard F."/>
            <person name="Morin E."/>
            <person name="Murat C."/>
            <person name="Nolan M."/>
            <person name="Ohm R."/>
            <person name="Pangilinan J."/>
            <person name="Pereira M."/>
            <person name="Perotto S."/>
            <person name="Peter M."/>
            <person name="Riley R."/>
            <person name="Sitrit Y."/>
            <person name="Stielow B."/>
            <person name="Szollosi G."/>
            <person name="Zifcakova L."/>
            <person name="Stursova M."/>
            <person name="Spatafora J.W."/>
            <person name="Tedersoo L."/>
            <person name="Vaario L.-M."/>
            <person name="Yamada A."/>
            <person name="Yan M."/>
            <person name="Wang P."/>
            <person name="Xu J."/>
            <person name="Bruns T."/>
            <person name="Baldrian P."/>
            <person name="Vilgalys R."/>
            <person name="Henrissat B."/>
            <person name="Grigoriev I.V."/>
            <person name="Hibbett D."/>
            <person name="Nagy L.G."/>
            <person name="Martin F.M."/>
        </authorList>
    </citation>
    <scope>NUCLEOTIDE SEQUENCE</scope>
    <source>
        <strain evidence="3">Prilba</strain>
    </source>
</reference>
<evidence type="ECO:0000256" key="2">
    <source>
        <dbReference type="ARBA" id="ARBA00023242"/>
    </source>
</evidence>
<dbReference type="AlphaFoldDB" id="A0A9P5MTG3"/>
<dbReference type="Pfam" id="PF09739">
    <property type="entry name" value="MCM_bind"/>
    <property type="match status" value="2"/>
</dbReference>
<evidence type="ECO:0000313" key="4">
    <source>
        <dbReference type="Proteomes" id="UP000759537"/>
    </source>
</evidence>
<dbReference type="PANTHER" id="PTHR13489">
    <property type="entry name" value="MINI-CHROMOSOME MAINTENANCE COMPLEX-BINDING PROTEIN"/>
    <property type="match status" value="1"/>
</dbReference>
<evidence type="ECO:0000313" key="3">
    <source>
        <dbReference type="EMBL" id="KAF8478178.1"/>
    </source>
</evidence>
<reference evidence="3" key="2">
    <citation type="journal article" date="2020" name="Nat. Commun.">
        <title>Large-scale genome sequencing of mycorrhizal fungi provides insights into the early evolution of symbiotic traits.</title>
        <authorList>
            <person name="Miyauchi S."/>
            <person name="Kiss E."/>
            <person name="Kuo A."/>
            <person name="Drula E."/>
            <person name="Kohler A."/>
            <person name="Sanchez-Garcia M."/>
            <person name="Morin E."/>
            <person name="Andreopoulos B."/>
            <person name="Barry K.W."/>
            <person name="Bonito G."/>
            <person name="Buee M."/>
            <person name="Carver A."/>
            <person name="Chen C."/>
            <person name="Cichocki N."/>
            <person name="Clum A."/>
            <person name="Culley D."/>
            <person name="Crous P.W."/>
            <person name="Fauchery L."/>
            <person name="Girlanda M."/>
            <person name="Hayes R.D."/>
            <person name="Keri Z."/>
            <person name="LaButti K."/>
            <person name="Lipzen A."/>
            <person name="Lombard V."/>
            <person name="Magnuson J."/>
            <person name="Maillard F."/>
            <person name="Murat C."/>
            <person name="Nolan M."/>
            <person name="Ohm R.A."/>
            <person name="Pangilinan J."/>
            <person name="Pereira M.F."/>
            <person name="Perotto S."/>
            <person name="Peter M."/>
            <person name="Pfister S."/>
            <person name="Riley R."/>
            <person name="Sitrit Y."/>
            <person name="Stielow J.B."/>
            <person name="Szollosi G."/>
            <person name="Zifcakova L."/>
            <person name="Stursova M."/>
            <person name="Spatafora J.W."/>
            <person name="Tedersoo L."/>
            <person name="Vaario L.M."/>
            <person name="Yamada A."/>
            <person name="Yan M."/>
            <person name="Wang P."/>
            <person name="Xu J."/>
            <person name="Bruns T."/>
            <person name="Baldrian P."/>
            <person name="Vilgalys R."/>
            <person name="Dunand C."/>
            <person name="Henrissat B."/>
            <person name="Grigoriev I.V."/>
            <person name="Hibbett D."/>
            <person name="Nagy L.G."/>
            <person name="Martin F.M."/>
        </authorList>
    </citation>
    <scope>NUCLEOTIDE SEQUENCE</scope>
    <source>
        <strain evidence="3">Prilba</strain>
    </source>
</reference>
<dbReference type="OrthoDB" id="329666at2759"/>
<accession>A0A9P5MTG3</accession>
<gene>
    <name evidence="3" type="ORF">DFH94DRAFT_83307</name>
</gene>
<dbReference type="PANTHER" id="PTHR13489:SF0">
    <property type="entry name" value="MINI-CHROMOSOME MAINTENANCE COMPLEX-BINDING PROTEIN"/>
    <property type="match status" value="1"/>
</dbReference>
<evidence type="ECO:0000256" key="1">
    <source>
        <dbReference type="ARBA" id="ARBA00004123"/>
    </source>
</evidence>
<keyword evidence="2" id="KW-0539">Nucleus</keyword>
<dbReference type="EMBL" id="WHVB01000012">
    <property type="protein sequence ID" value="KAF8478178.1"/>
    <property type="molecule type" value="Genomic_DNA"/>
</dbReference>
<proteinExistence type="predicted"/>
<dbReference type="GO" id="GO:0003682">
    <property type="term" value="F:chromatin binding"/>
    <property type="evidence" value="ECO:0007669"/>
    <property type="project" value="TreeGrafter"/>
</dbReference>
<organism evidence="3 4">
    <name type="scientific">Russula ochroleuca</name>
    <dbReference type="NCBI Taxonomy" id="152965"/>
    <lineage>
        <taxon>Eukaryota</taxon>
        <taxon>Fungi</taxon>
        <taxon>Dikarya</taxon>
        <taxon>Basidiomycota</taxon>
        <taxon>Agaricomycotina</taxon>
        <taxon>Agaricomycetes</taxon>
        <taxon>Russulales</taxon>
        <taxon>Russulaceae</taxon>
        <taxon>Russula</taxon>
    </lineage>
</organism>
<dbReference type="GO" id="GO:0005634">
    <property type="term" value="C:nucleus"/>
    <property type="evidence" value="ECO:0007669"/>
    <property type="project" value="UniProtKB-SubCell"/>
</dbReference>
<sequence>MVSSLLVEALSSPTDVLLSFYDTYDHGAINEFPKAVAKHFSDIFRKEEALSEIPPLIPLRSYRDRALVRFRALVQDTSPSPEVYLSKLRNGKCGGWGLSDPSQADGGDTDFDYNDLRDCVVLWAISVPGETEWYRALSTGDSLDQADQHVEPLRAHKYPIPKEAHCGVQIKIYNSTGNDVPKTADVLNFVGILTNEPLLTDSDEPLIVPTLHVLFVREHRLDILEAPMDPIQPHVREELLDWIADEALGGDRDAAEWVLLACVARVQSRTRSLNPPSLTLAHFPSPSPTSSSPSILLPTLSHVLSLLLPIHVTLPLTLDLLNSVPFAPESVNEDLHSGYLQLAHGTTMLMTEGGIQEGKLVEQGVLNVRAIQEVISTQTLAYKFPFSEFSFSTDIGFVVLAQGTKSALFQTDVTLPLNVPSTCDLYKPKSDIKLPSTDKLEAFRRLILSAKTGSIEVTDTISEHIQDDFVQQRKADNATSPEELKQTITVARLIGLTKHESTVTVEGWEHAKELNKRRKARFA</sequence>
<dbReference type="GO" id="GO:0006261">
    <property type="term" value="P:DNA-templated DNA replication"/>
    <property type="evidence" value="ECO:0007669"/>
    <property type="project" value="TreeGrafter"/>
</dbReference>
<dbReference type="Proteomes" id="UP000759537">
    <property type="component" value="Unassembled WGS sequence"/>
</dbReference>
<keyword evidence="4" id="KW-1185">Reference proteome</keyword>
<comment type="caution">
    <text evidence="3">The sequence shown here is derived from an EMBL/GenBank/DDBJ whole genome shotgun (WGS) entry which is preliminary data.</text>
</comment>
<protein>
    <submittedName>
        <fullName evidence="3">Alanine racemase-domain-containing protein</fullName>
    </submittedName>
</protein>
<name>A0A9P5MTG3_9AGAM</name>
<comment type="subcellular location">
    <subcellularLocation>
        <location evidence="1">Nucleus</location>
    </subcellularLocation>
</comment>